<dbReference type="AlphaFoldDB" id="A0A7K5FU36"/>
<keyword evidence="1" id="KW-0812">Transmembrane</keyword>
<keyword evidence="4" id="KW-1185">Reference proteome</keyword>
<dbReference type="PANTHER" id="PTHR37360">
    <property type="entry name" value="FRAGILE X MENTAL RETARDATION 1 NEIGHBOR PROTEIN"/>
    <property type="match status" value="1"/>
</dbReference>
<sequence length="166" mass="18965">ICTHLAWNYMVLVLLYRINSSFASPPQHVLENSEVAPNVLMKLKDAFEPFLRFFRPVTCRHREGQTLIPCHVGVGHNTTKCLENNCCPFQTSYEPVCYMPFKDNMQLTFRLIVLVAGGFLIMGCLPLCCCAILQKCQCLNRLRWTNSRVEKIVKGRAHTEEVCGLL</sequence>
<feature type="non-terminal residue" evidence="3">
    <location>
        <position position="166"/>
    </location>
</feature>
<evidence type="ECO:0000256" key="1">
    <source>
        <dbReference type="SAM" id="Phobius"/>
    </source>
</evidence>
<proteinExistence type="predicted"/>
<keyword evidence="2" id="KW-0732">Signal</keyword>
<evidence type="ECO:0000256" key="2">
    <source>
        <dbReference type="SAM" id="SignalP"/>
    </source>
</evidence>
<feature type="chain" id="PRO_5029836754" evidence="2">
    <location>
        <begin position="24"/>
        <end position="166"/>
    </location>
</feature>
<keyword evidence="1" id="KW-1133">Transmembrane helix</keyword>
<comment type="caution">
    <text evidence="3">The sequence shown here is derived from an EMBL/GenBank/DDBJ whole genome shotgun (WGS) entry which is preliminary data.</text>
</comment>
<gene>
    <name evidence="3" type="primary">Fmr1nb</name>
    <name evidence="3" type="ORF">PROATE_R11395</name>
</gene>
<feature type="signal peptide" evidence="2">
    <location>
        <begin position="1"/>
        <end position="23"/>
    </location>
</feature>
<protein>
    <submittedName>
        <fullName evidence="3">FMR1N protein</fullName>
    </submittedName>
</protein>
<name>A0A7K5FU36_PROAR</name>
<evidence type="ECO:0000313" key="4">
    <source>
        <dbReference type="Proteomes" id="UP000562415"/>
    </source>
</evidence>
<dbReference type="EMBL" id="VYZH01004173">
    <property type="protein sequence ID" value="NWS47865.1"/>
    <property type="molecule type" value="Genomic_DNA"/>
</dbReference>
<reference evidence="3 4" key="1">
    <citation type="submission" date="2019-09" db="EMBL/GenBank/DDBJ databases">
        <title>Bird 10,000 Genomes (B10K) Project - Family phase.</title>
        <authorList>
            <person name="Zhang G."/>
        </authorList>
    </citation>
    <scope>NUCLEOTIDE SEQUENCE [LARGE SCALE GENOMIC DNA]</scope>
    <source>
        <strain evidence="3">B10K-DU-017-47</strain>
    </source>
</reference>
<dbReference type="Proteomes" id="UP000562415">
    <property type="component" value="Unassembled WGS sequence"/>
</dbReference>
<keyword evidence="1" id="KW-0472">Membrane</keyword>
<evidence type="ECO:0000313" key="3">
    <source>
        <dbReference type="EMBL" id="NWS47865.1"/>
    </source>
</evidence>
<organism evidence="3 4">
    <name type="scientific">Probosciger aterrimus</name>
    <name type="common">Palm cockatoo</name>
    <dbReference type="NCBI Taxonomy" id="141839"/>
    <lineage>
        <taxon>Eukaryota</taxon>
        <taxon>Metazoa</taxon>
        <taxon>Chordata</taxon>
        <taxon>Craniata</taxon>
        <taxon>Vertebrata</taxon>
        <taxon>Euteleostomi</taxon>
        <taxon>Archelosauria</taxon>
        <taxon>Archosauria</taxon>
        <taxon>Dinosauria</taxon>
        <taxon>Saurischia</taxon>
        <taxon>Theropoda</taxon>
        <taxon>Coelurosauria</taxon>
        <taxon>Aves</taxon>
        <taxon>Neognathae</taxon>
        <taxon>Neoaves</taxon>
        <taxon>Telluraves</taxon>
        <taxon>Australaves</taxon>
        <taxon>Psittaciformes</taxon>
        <taxon>Cacatuidae</taxon>
        <taxon>Probosciger</taxon>
    </lineage>
</organism>
<accession>A0A7K5FU36</accession>
<feature type="transmembrane region" description="Helical" evidence="1">
    <location>
        <begin position="109"/>
        <end position="133"/>
    </location>
</feature>
<dbReference type="InterPro" id="IPR055331">
    <property type="entry name" value="FMR1-like"/>
</dbReference>
<dbReference type="PANTHER" id="PTHR37360:SF1">
    <property type="entry name" value="FMR1 NEIGHBOR PROTEIN"/>
    <property type="match status" value="1"/>
</dbReference>
<dbReference type="OrthoDB" id="9837391at2759"/>
<feature type="non-terminal residue" evidence="3">
    <location>
        <position position="1"/>
    </location>
</feature>